<organism evidence="2 3">
    <name type="scientific">Ichthyophthirius multifiliis</name>
    <name type="common">White spot disease agent</name>
    <name type="synonym">Ich</name>
    <dbReference type="NCBI Taxonomy" id="5932"/>
    <lineage>
        <taxon>Eukaryota</taxon>
        <taxon>Sar</taxon>
        <taxon>Alveolata</taxon>
        <taxon>Ciliophora</taxon>
        <taxon>Intramacronucleata</taxon>
        <taxon>Oligohymenophorea</taxon>
        <taxon>Hymenostomatida</taxon>
        <taxon>Ophryoglenina</taxon>
        <taxon>Ichthyophthirius</taxon>
    </lineage>
</organism>
<dbReference type="AlphaFoldDB" id="G0R288"/>
<dbReference type="InParanoid" id="G0R288"/>
<keyword evidence="3" id="KW-1185">Reference proteome</keyword>
<accession>G0R288</accession>
<gene>
    <name evidence="2" type="ORF">IMG5_175990</name>
</gene>
<dbReference type="GeneID" id="14904500"/>
<dbReference type="OMA" id="MEGLNIM"/>
<feature type="domain" description="Arrestin C-terminal-like" evidence="1">
    <location>
        <begin position="177"/>
        <end position="317"/>
    </location>
</feature>
<proteinExistence type="predicted"/>
<sequence length="370" mass="43006">MGNCNSAENQQKDKYGQLEVNIEKNKVQKGEIISGRLKLNLNQDYPGLQLSIRFRGIESIRKGTAQYAENEVYGETIKLIPVNTIKAGEHLYFFEFEIPQNLKAQHSSVIINEKEQKFAVSMVYQIKAILEPIELLSEEVQKIEGSAIFQLQADFYEEGKSCNSKGILKNQQGKEYGNVNIFLKSDKYGYESGDNTIIDINVDNKEVKMPLKSLKCIFLREIQFLGKCKNKFLRNQIKEFDKQTLISKINEQIVSFDNQNLDLINTQVQFIMPQNMVQSFYGKQFNCKYYFDLFAHYEENQQNYIDAKARLLINIIPINIRCIPLSHDEMLKKQSYQNQKNIPNSYLYSSLVKQSKIENKEIQFQATPIY</sequence>
<evidence type="ECO:0000313" key="3">
    <source>
        <dbReference type="Proteomes" id="UP000008983"/>
    </source>
</evidence>
<dbReference type="eggNOG" id="KOG4441">
    <property type="taxonomic scope" value="Eukaryota"/>
</dbReference>
<dbReference type="Gene3D" id="2.60.40.640">
    <property type="match status" value="1"/>
</dbReference>
<protein>
    <recommendedName>
        <fullName evidence="1">Arrestin C-terminal-like domain-containing protein</fullName>
    </recommendedName>
</protein>
<reference evidence="2 3" key="1">
    <citation type="submission" date="2011-07" db="EMBL/GenBank/DDBJ databases">
        <authorList>
            <person name="Coyne R."/>
            <person name="Brami D."/>
            <person name="Johnson J."/>
            <person name="Hostetler J."/>
            <person name="Hannick L."/>
            <person name="Clark T."/>
            <person name="Cassidy-Hanley D."/>
            <person name="Inman J."/>
        </authorList>
    </citation>
    <scope>NUCLEOTIDE SEQUENCE [LARGE SCALE GENOMIC DNA]</scope>
    <source>
        <strain evidence="2 3">G5</strain>
    </source>
</reference>
<dbReference type="EMBL" id="GL984247">
    <property type="protein sequence ID" value="EGR28413.1"/>
    <property type="molecule type" value="Genomic_DNA"/>
</dbReference>
<dbReference type="Proteomes" id="UP000008983">
    <property type="component" value="Unassembled WGS sequence"/>
</dbReference>
<evidence type="ECO:0000313" key="2">
    <source>
        <dbReference type="EMBL" id="EGR28413.1"/>
    </source>
</evidence>
<evidence type="ECO:0000259" key="1">
    <source>
        <dbReference type="Pfam" id="PF02752"/>
    </source>
</evidence>
<name>G0R288_ICHMU</name>
<dbReference type="InterPro" id="IPR014752">
    <property type="entry name" value="Arrestin-like_C"/>
</dbReference>
<dbReference type="OrthoDB" id="2333384at2759"/>
<dbReference type="Pfam" id="PF02752">
    <property type="entry name" value="Arrestin_C"/>
    <property type="match status" value="1"/>
</dbReference>
<dbReference type="RefSeq" id="XP_004029649.1">
    <property type="nucleotide sequence ID" value="XM_004029601.1"/>
</dbReference>
<dbReference type="InterPro" id="IPR011022">
    <property type="entry name" value="Arrestin_C-like"/>
</dbReference>